<accession>A0A1H8B1C6</accession>
<keyword evidence="3" id="KW-1185">Reference proteome</keyword>
<dbReference type="Proteomes" id="UP000199206">
    <property type="component" value="Unassembled WGS sequence"/>
</dbReference>
<organism evidence="2 3">
    <name type="scientific">Sphingomonas gellani</name>
    <dbReference type="NCBI Taxonomy" id="1166340"/>
    <lineage>
        <taxon>Bacteria</taxon>
        <taxon>Pseudomonadati</taxon>
        <taxon>Pseudomonadota</taxon>
        <taxon>Alphaproteobacteria</taxon>
        <taxon>Sphingomonadales</taxon>
        <taxon>Sphingomonadaceae</taxon>
        <taxon>Sphingomonas</taxon>
    </lineage>
</organism>
<name>A0A1H8B1C6_9SPHN</name>
<proteinExistence type="predicted"/>
<gene>
    <name evidence="2" type="ORF">SAMN05192583_1153</name>
</gene>
<evidence type="ECO:0000256" key="1">
    <source>
        <dbReference type="SAM" id="MobiDB-lite"/>
    </source>
</evidence>
<dbReference type="RefSeq" id="WP_093664490.1">
    <property type="nucleotide sequence ID" value="NZ_FOCF01000002.1"/>
</dbReference>
<feature type="region of interest" description="Disordered" evidence="1">
    <location>
        <begin position="69"/>
        <end position="98"/>
    </location>
</feature>
<evidence type="ECO:0000313" key="3">
    <source>
        <dbReference type="Proteomes" id="UP000199206"/>
    </source>
</evidence>
<reference evidence="3" key="1">
    <citation type="submission" date="2016-10" db="EMBL/GenBank/DDBJ databases">
        <authorList>
            <person name="Varghese N."/>
            <person name="Submissions S."/>
        </authorList>
    </citation>
    <scope>NUCLEOTIDE SEQUENCE [LARGE SCALE GENOMIC DNA]</scope>
    <source>
        <strain evidence="3">S6-262</strain>
    </source>
</reference>
<dbReference type="AlphaFoldDB" id="A0A1H8B1C6"/>
<evidence type="ECO:0000313" key="2">
    <source>
        <dbReference type="EMBL" id="SEM76593.1"/>
    </source>
</evidence>
<dbReference type="OrthoDB" id="7578273at2"/>
<protein>
    <submittedName>
        <fullName evidence="2">Uncharacterized protein</fullName>
    </submittedName>
</protein>
<dbReference type="EMBL" id="FOCF01000002">
    <property type="protein sequence ID" value="SEM76593.1"/>
    <property type="molecule type" value="Genomic_DNA"/>
</dbReference>
<sequence>MSMIRRPDDPAYHALIRGLFTVQRRIAPLWAVEADRLSHRQRILRDRVTANCLRELDVLLAHWVNRDAPSVEPPSDEAEASQWMGNDGMEPGSERTRPMRYDPAAMTAITASYWLAAHASSALHGCELLS</sequence>